<dbReference type="AlphaFoldDB" id="A0A9D1I6M3"/>
<dbReference type="EMBL" id="DVMM01000050">
    <property type="protein sequence ID" value="HIU29134.1"/>
    <property type="molecule type" value="Genomic_DNA"/>
</dbReference>
<keyword evidence="4" id="KW-0808">Transferase</keyword>
<comment type="similarity">
    <text evidence="2">Belongs to the class-IV pyridoxal-phosphate-dependent aminotransferase family.</text>
</comment>
<evidence type="ECO:0000313" key="5">
    <source>
        <dbReference type="Proteomes" id="UP000824089"/>
    </source>
</evidence>
<evidence type="ECO:0000256" key="1">
    <source>
        <dbReference type="ARBA" id="ARBA00001933"/>
    </source>
</evidence>
<comment type="caution">
    <text evidence="4">The sequence shown here is derived from an EMBL/GenBank/DDBJ whole genome shotgun (WGS) entry which is preliminary data.</text>
</comment>
<dbReference type="Pfam" id="PF01063">
    <property type="entry name" value="Aminotran_4"/>
    <property type="match status" value="1"/>
</dbReference>
<keyword evidence="4" id="KW-0032">Aminotransferase</keyword>
<sequence>MKEVGYYNGKFGPLEEMQIPMLDRACYFGDGVYDFSLAYNGKIFALDEHVDRLYRSASMIEIEIPYTKAEMKAILQEAVSRSEYERVSVYWQVSRGTALRNHVFPDAGTKANLMIMVKPGSTPGEDARYKLITLEDTRYLHCNIKTINLLPSVMAAEKARRAGCDEAVLHRGDRVTECSHCNVHILKNGVFRTAPADRYILPGIARRHLIDQCGVLGIPVDETPFTLKELMDADEVIVSSSSTLCIQAVEIDGKPVGGKDPARLGRIRSAVYQEFNDFMNG</sequence>
<evidence type="ECO:0000313" key="4">
    <source>
        <dbReference type="EMBL" id="HIU29134.1"/>
    </source>
</evidence>
<name>A0A9D1I6M3_9CLOT</name>
<dbReference type="InterPro" id="IPR050571">
    <property type="entry name" value="Class-IV_PLP-Dep_Aminotrnsfr"/>
</dbReference>
<reference evidence="4" key="2">
    <citation type="journal article" date="2021" name="PeerJ">
        <title>Extensive microbial diversity within the chicken gut microbiome revealed by metagenomics and culture.</title>
        <authorList>
            <person name="Gilroy R."/>
            <person name="Ravi A."/>
            <person name="Getino M."/>
            <person name="Pursley I."/>
            <person name="Horton D.L."/>
            <person name="Alikhan N.F."/>
            <person name="Baker D."/>
            <person name="Gharbi K."/>
            <person name="Hall N."/>
            <person name="Watson M."/>
            <person name="Adriaenssens E.M."/>
            <person name="Foster-Nyarko E."/>
            <person name="Jarju S."/>
            <person name="Secka A."/>
            <person name="Antonio M."/>
            <person name="Oren A."/>
            <person name="Chaudhuri R.R."/>
            <person name="La Ragione R."/>
            <person name="Hildebrand F."/>
            <person name="Pallen M.J."/>
        </authorList>
    </citation>
    <scope>NUCLEOTIDE SEQUENCE</scope>
    <source>
        <strain evidence="4">CHK195-4489</strain>
    </source>
</reference>
<dbReference type="Gene3D" id="3.20.10.10">
    <property type="entry name" value="D-amino Acid Aminotransferase, subunit A, domain 2"/>
    <property type="match status" value="1"/>
</dbReference>
<dbReference type="GO" id="GO:0005829">
    <property type="term" value="C:cytosol"/>
    <property type="evidence" value="ECO:0007669"/>
    <property type="project" value="TreeGrafter"/>
</dbReference>
<evidence type="ECO:0000256" key="3">
    <source>
        <dbReference type="ARBA" id="ARBA00022898"/>
    </source>
</evidence>
<protein>
    <submittedName>
        <fullName evidence="4">Aminotransferase class IV</fullName>
    </submittedName>
</protein>
<dbReference type="SUPFAM" id="SSF56752">
    <property type="entry name" value="D-aminoacid aminotransferase-like PLP-dependent enzymes"/>
    <property type="match status" value="1"/>
</dbReference>
<dbReference type="InterPro" id="IPR001544">
    <property type="entry name" value="Aminotrans_IV"/>
</dbReference>
<organism evidence="4 5">
    <name type="scientific">Candidatus Egerieisoma faecipullorum</name>
    <dbReference type="NCBI Taxonomy" id="2840963"/>
    <lineage>
        <taxon>Bacteria</taxon>
        <taxon>Bacillati</taxon>
        <taxon>Bacillota</taxon>
        <taxon>Clostridia</taxon>
        <taxon>Eubacteriales</taxon>
        <taxon>Clostridiaceae</taxon>
        <taxon>Clostridiaceae incertae sedis</taxon>
        <taxon>Candidatus Egerieisoma</taxon>
    </lineage>
</organism>
<dbReference type="PANTHER" id="PTHR42743">
    <property type="entry name" value="AMINO-ACID AMINOTRANSFERASE"/>
    <property type="match status" value="1"/>
</dbReference>
<dbReference type="Gene3D" id="3.30.470.10">
    <property type="match status" value="1"/>
</dbReference>
<gene>
    <name evidence="4" type="ORF">IAD50_02430</name>
</gene>
<dbReference type="Proteomes" id="UP000824089">
    <property type="component" value="Unassembled WGS sequence"/>
</dbReference>
<proteinExistence type="inferred from homology"/>
<dbReference type="GO" id="GO:0008483">
    <property type="term" value="F:transaminase activity"/>
    <property type="evidence" value="ECO:0007669"/>
    <property type="project" value="UniProtKB-KW"/>
</dbReference>
<dbReference type="GO" id="GO:0046394">
    <property type="term" value="P:carboxylic acid biosynthetic process"/>
    <property type="evidence" value="ECO:0007669"/>
    <property type="project" value="UniProtKB-ARBA"/>
</dbReference>
<comment type="cofactor">
    <cofactor evidence="1">
        <name>pyridoxal 5'-phosphate</name>
        <dbReference type="ChEBI" id="CHEBI:597326"/>
    </cofactor>
</comment>
<keyword evidence="3" id="KW-0663">Pyridoxal phosphate</keyword>
<dbReference type="InterPro" id="IPR036038">
    <property type="entry name" value="Aminotransferase-like"/>
</dbReference>
<evidence type="ECO:0000256" key="2">
    <source>
        <dbReference type="ARBA" id="ARBA00009320"/>
    </source>
</evidence>
<dbReference type="FunFam" id="3.20.10.10:FF:000002">
    <property type="entry name" value="D-alanine aminotransferase"/>
    <property type="match status" value="1"/>
</dbReference>
<accession>A0A9D1I6M3</accession>
<dbReference type="PANTHER" id="PTHR42743:SF10">
    <property type="entry name" value="D-ALANINE AMINOTRANSFERASE"/>
    <property type="match status" value="1"/>
</dbReference>
<dbReference type="InterPro" id="IPR043132">
    <property type="entry name" value="BCAT-like_C"/>
</dbReference>
<reference evidence="4" key="1">
    <citation type="submission" date="2020-10" db="EMBL/GenBank/DDBJ databases">
        <authorList>
            <person name="Gilroy R."/>
        </authorList>
    </citation>
    <scope>NUCLEOTIDE SEQUENCE</scope>
    <source>
        <strain evidence="4">CHK195-4489</strain>
    </source>
</reference>
<dbReference type="InterPro" id="IPR043131">
    <property type="entry name" value="BCAT-like_N"/>
</dbReference>
<dbReference type="GO" id="GO:0008652">
    <property type="term" value="P:amino acid biosynthetic process"/>
    <property type="evidence" value="ECO:0007669"/>
    <property type="project" value="UniProtKB-ARBA"/>
</dbReference>